<accession>A0A183GF16</accession>
<reference evidence="2 3" key="1">
    <citation type="submission" date="2018-11" db="EMBL/GenBank/DDBJ databases">
        <authorList>
            <consortium name="Pathogen Informatics"/>
        </authorList>
    </citation>
    <scope>NUCLEOTIDE SEQUENCE [LARGE SCALE GENOMIC DNA]</scope>
</reference>
<organism evidence="3 4">
    <name type="scientific">Heligmosomoides polygyrus</name>
    <name type="common">Parasitic roundworm</name>
    <dbReference type="NCBI Taxonomy" id="6339"/>
    <lineage>
        <taxon>Eukaryota</taxon>
        <taxon>Metazoa</taxon>
        <taxon>Ecdysozoa</taxon>
        <taxon>Nematoda</taxon>
        <taxon>Chromadorea</taxon>
        <taxon>Rhabditida</taxon>
        <taxon>Rhabditina</taxon>
        <taxon>Rhabditomorpha</taxon>
        <taxon>Strongyloidea</taxon>
        <taxon>Heligmosomidae</taxon>
        <taxon>Heligmosomoides</taxon>
    </lineage>
</organism>
<sequence length="95" mass="8988">MLLPLIVVALVSIVDAQGFGSFGGSAFPGGGFPFPGMGFPGGMPSLGQFGSSFPALGMGSFGGFGQGSVPGFGTATGMGSFGTGPGLITGMMGSG</sequence>
<evidence type="ECO:0000313" key="2">
    <source>
        <dbReference type="EMBL" id="VDP22652.1"/>
    </source>
</evidence>
<name>A0A183GF16_HELPZ</name>
<protein>
    <submittedName>
        <fullName evidence="4">Glycine rich superfamily member</fullName>
    </submittedName>
</protein>
<keyword evidence="1" id="KW-0732">Signal</keyword>
<feature type="signal peptide" evidence="1">
    <location>
        <begin position="1"/>
        <end position="16"/>
    </location>
</feature>
<evidence type="ECO:0000313" key="3">
    <source>
        <dbReference type="Proteomes" id="UP000050761"/>
    </source>
</evidence>
<reference evidence="4" key="2">
    <citation type="submission" date="2019-09" db="UniProtKB">
        <authorList>
            <consortium name="WormBaseParasite"/>
        </authorList>
    </citation>
    <scope>IDENTIFICATION</scope>
</reference>
<dbReference type="Proteomes" id="UP000050761">
    <property type="component" value="Unassembled WGS sequence"/>
</dbReference>
<accession>A0A3P8B996</accession>
<keyword evidence="3" id="KW-1185">Reference proteome</keyword>
<dbReference type="WBParaSite" id="HPBE_0002096501-mRNA-1">
    <property type="protein sequence ID" value="HPBE_0002096501-mRNA-1"/>
    <property type="gene ID" value="HPBE_0002096501"/>
</dbReference>
<dbReference type="EMBL" id="UZAH01032576">
    <property type="protein sequence ID" value="VDP22652.1"/>
    <property type="molecule type" value="Genomic_DNA"/>
</dbReference>
<evidence type="ECO:0000313" key="4">
    <source>
        <dbReference type="WBParaSite" id="HPBE_0002096501-mRNA-1"/>
    </source>
</evidence>
<gene>
    <name evidence="2" type="ORF">HPBE_LOCUS20964</name>
</gene>
<dbReference type="AlphaFoldDB" id="A0A183GF16"/>
<feature type="chain" id="PRO_5044552038" evidence="1">
    <location>
        <begin position="17"/>
        <end position="95"/>
    </location>
</feature>
<evidence type="ECO:0000256" key="1">
    <source>
        <dbReference type="SAM" id="SignalP"/>
    </source>
</evidence>
<proteinExistence type="predicted"/>